<dbReference type="EMBL" id="JAVRRR010000114">
    <property type="protein sequence ID" value="KAK5145976.1"/>
    <property type="molecule type" value="Genomic_DNA"/>
</dbReference>
<feature type="non-terminal residue" evidence="2">
    <location>
        <position position="1"/>
    </location>
</feature>
<evidence type="ECO:0000313" key="2">
    <source>
        <dbReference type="EMBL" id="KAK5145976.1"/>
    </source>
</evidence>
<organism evidence="2 3">
    <name type="scientific">Rachicladosporium monterosium</name>
    <dbReference type="NCBI Taxonomy" id="1507873"/>
    <lineage>
        <taxon>Eukaryota</taxon>
        <taxon>Fungi</taxon>
        <taxon>Dikarya</taxon>
        <taxon>Ascomycota</taxon>
        <taxon>Pezizomycotina</taxon>
        <taxon>Dothideomycetes</taxon>
        <taxon>Dothideomycetidae</taxon>
        <taxon>Cladosporiales</taxon>
        <taxon>Cladosporiaceae</taxon>
        <taxon>Rachicladosporium</taxon>
    </lineage>
</organism>
<proteinExistence type="predicted"/>
<feature type="region of interest" description="Disordered" evidence="1">
    <location>
        <begin position="116"/>
        <end position="142"/>
    </location>
</feature>
<name>A0ABR0LAM4_9PEZI</name>
<keyword evidence="3" id="KW-1185">Reference proteome</keyword>
<sequence>SGRGGGGQRKKEAVKRRFGTGAKEVECQRSFMQGAHSQYFEVCRTIEAPAEQARPHTKQGAMQRIWMRANEYAEASKKRKQDAIQPGDTTKTTPWIRRTGSDRYLSGCDRSDLLEVIAEPEESDERDRSSEESSEDEWERKVDQALWKTISCPTKSRPCTTTG</sequence>
<comment type="caution">
    <text evidence="2">The sequence shown here is derived from an EMBL/GenBank/DDBJ whole genome shotgun (WGS) entry which is preliminary data.</text>
</comment>
<feature type="region of interest" description="Disordered" evidence="1">
    <location>
        <begin position="72"/>
        <end position="101"/>
    </location>
</feature>
<gene>
    <name evidence="2" type="ORF">LTR32_002358</name>
</gene>
<evidence type="ECO:0000256" key="1">
    <source>
        <dbReference type="SAM" id="MobiDB-lite"/>
    </source>
</evidence>
<accession>A0ABR0LAM4</accession>
<evidence type="ECO:0000313" key="3">
    <source>
        <dbReference type="Proteomes" id="UP001308179"/>
    </source>
</evidence>
<reference evidence="2 3" key="1">
    <citation type="submission" date="2023-08" db="EMBL/GenBank/DDBJ databases">
        <title>Black Yeasts Isolated from many extreme environments.</title>
        <authorList>
            <person name="Coleine C."/>
            <person name="Stajich J.E."/>
            <person name="Selbmann L."/>
        </authorList>
    </citation>
    <scope>NUCLEOTIDE SEQUENCE [LARGE SCALE GENOMIC DNA]</scope>
    <source>
        <strain evidence="2 3">CCFEE 5386</strain>
    </source>
</reference>
<protein>
    <submittedName>
        <fullName evidence="2">Uncharacterized protein</fullName>
    </submittedName>
</protein>
<dbReference type="Proteomes" id="UP001308179">
    <property type="component" value="Unassembled WGS sequence"/>
</dbReference>